<sequence>MKEITMDQLIFKEHLSMIEQFSLKDFMFKWLGSPDEGLDHLLPLTYTFQDFAKMETTAETNLNINGDETFKYVTITKDNQIVMGGLCRNQELTFRILSLDERLGSC</sequence>
<organism evidence="1 2">
    <name type="scientific">Peribacillus simplex</name>
    <dbReference type="NCBI Taxonomy" id="1478"/>
    <lineage>
        <taxon>Bacteria</taxon>
        <taxon>Bacillati</taxon>
        <taxon>Bacillota</taxon>
        <taxon>Bacilli</taxon>
        <taxon>Bacillales</taxon>
        <taxon>Bacillaceae</taxon>
        <taxon>Peribacillus</taxon>
    </lineage>
</organism>
<name>A0A109MWK0_9BACI</name>
<gene>
    <name evidence="1" type="ORF">AS888_21890</name>
</gene>
<reference evidence="1 2" key="1">
    <citation type="submission" date="2015-11" db="EMBL/GenBank/DDBJ databases">
        <title>Genome Sequence of Bacillus simplex strain VanAntwerpen2.</title>
        <authorList>
            <person name="Couger M.B."/>
        </authorList>
    </citation>
    <scope>NUCLEOTIDE SEQUENCE [LARGE SCALE GENOMIC DNA]</scope>
    <source>
        <strain evidence="1 2">VanAntwerpen02</strain>
    </source>
</reference>
<evidence type="ECO:0000313" key="2">
    <source>
        <dbReference type="Proteomes" id="UP000064189"/>
    </source>
</evidence>
<evidence type="ECO:0000313" key="1">
    <source>
        <dbReference type="EMBL" id="KWW17266.1"/>
    </source>
</evidence>
<keyword evidence="2" id="KW-1185">Reference proteome</keyword>
<accession>A0A109MWK0</accession>
<protein>
    <submittedName>
        <fullName evidence="1">Uncharacterized protein</fullName>
    </submittedName>
</protein>
<dbReference type="AlphaFoldDB" id="A0A109MWK0"/>
<dbReference type="EMBL" id="LNNH01000028">
    <property type="protein sequence ID" value="KWW17266.1"/>
    <property type="molecule type" value="Genomic_DNA"/>
</dbReference>
<proteinExistence type="predicted"/>
<dbReference type="RefSeq" id="WP_061142813.1">
    <property type="nucleotide sequence ID" value="NZ_LNNH01000028.1"/>
</dbReference>
<comment type="caution">
    <text evidence="1">The sequence shown here is derived from an EMBL/GenBank/DDBJ whole genome shotgun (WGS) entry which is preliminary data.</text>
</comment>
<dbReference type="Proteomes" id="UP000064189">
    <property type="component" value="Unassembled WGS sequence"/>
</dbReference>